<evidence type="ECO:0000313" key="4">
    <source>
        <dbReference type="Proteomes" id="UP000256373"/>
    </source>
</evidence>
<sequence length="345" mass="37475">MKKILNNFLAILLMVSVAFAAKAQSVDMALISPTVIPSPASYPGTATIGFKIVAEILDQPLSSDDLGISHARVTITLNNLQGSPSVMPTGDGAEFFNWQYIASQNTYIGTSKDLTMAADVIYEINLVSLPIMQATTTNNTGFLANLTPPGDLYASETNDDAVAIYTSAPLPVTLVSFNVSKEGKIAQMTWATTAETNSDYFEVQHSANGKQWAVIDKVVSKGESDILVDYTSKHTQPINGENLYRLRMVDKDQTFAYSSVKSIRFDGIEKDLSVYPNPVASRLYIREVSEVAKVQILSLDGKVIYQAGAQDESGIDVTKLHSGIYIVDVTRKNGVKSSQKIVVNK</sequence>
<evidence type="ECO:0000313" key="3">
    <source>
        <dbReference type="EMBL" id="REA56520.1"/>
    </source>
</evidence>
<keyword evidence="4" id="KW-1185">Reference proteome</keyword>
<accession>A0A3D8Y3D7</accession>
<comment type="caution">
    <text evidence="3">The sequence shown here is derived from an EMBL/GenBank/DDBJ whole genome shotgun (WGS) entry which is preliminary data.</text>
</comment>
<dbReference type="Pfam" id="PF18962">
    <property type="entry name" value="Por_Secre_tail"/>
    <property type="match status" value="1"/>
</dbReference>
<dbReference type="RefSeq" id="WP_115834031.1">
    <property type="nucleotide sequence ID" value="NZ_QNUL01000038.1"/>
</dbReference>
<dbReference type="InterPro" id="IPR026444">
    <property type="entry name" value="Secre_tail"/>
</dbReference>
<dbReference type="NCBIfam" id="TIGR04183">
    <property type="entry name" value="Por_Secre_tail"/>
    <property type="match status" value="1"/>
</dbReference>
<feature type="domain" description="Secretion system C-terminal sorting" evidence="2">
    <location>
        <begin position="274"/>
        <end position="343"/>
    </location>
</feature>
<evidence type="ECO:0000259" key="2">
    <source>
        <dbReference type="Pfam" id="PF18962"/>
    </source>
</evidence>
<gene>
    <name evidence="3" type="ORF">DSL64_26750</name>
</gene>
<feature type="signal peptide" evidence="1">
    <location>
        <begin position="1"/>
        <end position="20"/>
    </location>
</feature>
<dbReference type="OrthoDB" id="976481at2"/>
<organism evidence="3 4">
    <name type="scientific">Dyadobacter luteus</name>
    <dbReference type="NCBI Taxonomy" id="2259619"/>
    <lineage>
        <taxon>Bacteria</taxon>
        <taxon>Pseudomonadati</taxon>
        <taxon>Bacteroidota</taxon>
        <taxon>Cytophagia</taxon>
        <taxon>Cytophagales</taxon>
        <taxon>Spirosomataceae</taxon>
        <taxon>Dyadobacter</taxon>
    </lineage>
</organism>
<dbReference type="AlphaFoldDB" id="A0A3D8Y3D7"/>
<name>A0A3D8Y3D7_9BACT</name>
<dbReference type="EMBL" id="QNUL01000038">
    <property type="protein sequence ID" value="REA56520.1"/>
    <property type="molecule type" value="Genomic_DNA"/>
</dbReference>
<protein>
    <recommendedName>
        <fullName evidence="2">Secretion system C-terminal sorting domain-containing protein</fullName>
    </recommendedName>
</protein>
<evidence type="ECO:0000256" key="1">
    <source>
        <dbReference type="SAM" id="SignalP"/>
    </source>
</evidence>
<keyword evidence="1" id="KW-0732">Signal</keyword>
<proteinExistence type="predicted"/>
<feature type="chain" id="PRO_5017581208" description="Secretion system C-terminal sorting domain-containing protein" evidence="1">
    <location>
        <begin position="21"/>
        <end position="345"/>
    </location>
</feature>
<reference evidence="3 4" key="1">
    <citation type="submission" date="2018-07" db="EMBL/GenBank/DDBJ databases">
        <title>Dyadobacter roseus sp. nov., isolated from rose rhizosphere soil.</title>
        <authorList>
            <person name="Chen L."/>
        </authorList>
    </citation>
    <scope>NUCLEOTIDE SEQUENCE [LARGE SCALE GENOMIC DNA]</scope>
    <source>
        <strain evidence="3 4">RS19</strain>
    </source>
</reference>
<dbReference type="Proteomes" id="UP000256373">
    <property type="component" value="Unassembled WGS sequence"/>
</dbReference>